<dbReference type="PaxDb" id="2903-EOD39859"/>
<accession>A0A0D3KVS4</accession>
<dbReference type="AlphaFoldDB" id="A0A0D3KVS4"/>
<keyword evidence="3" id="KW-1133">Transmembrane helix</keyword>
<keyword evidence="3" id="KW-0812">Transmembrane</keyword>
<evidence type="ECO:0008006" key="6">
    <source>
        <dbReference type="Google" id="ProtNLM"/>
    </source>
</evidence>
<name>A0A0D3KVS4_EMIH1</name>
<feature type="transmembrane region" description="Helical" evidence="3">
    <location>
        <begin position="87"/>
        <end position="106"/>
    </location>
</feature>
<dbReference type="RefSeq" id="XP_005792288.1">
    <property type="nucleotide sequence ID" value="XM_005792231.1"/>
</dbReference>
<evidence type="ECO:0000256" key="2">
    <source>
        <dbReference type="SAM" id="MobiDB-lite"/>
    </source>
</evidence>
<dbReference type="HOGENOM" id="CLU_913463_0_0_1"/>
<reference evidence="4" key="2">
    <citation type="submission" date="2024-10" db="UniProtKB">
        <authorList>
            <consortium name="EnsemblProtists"/>
        </authorList>
    </citation>
    <scope>IDENTIFICATION</scope>
</reference>
<feature type="coiled-coil region" evidence="1">
    <location>
        <begin position="120"/>
        <end position="158"/>
    </location>
</feature>
<keyword evidence="5" id="KW-1185">Reference proteome</keyword>
<reference evidence="5" key="1">
    <citation type="journal article" date="2013" name="Nature">
        <title>Pan genome of the phytoplankton Emiliania underpins its global distribution.</title>
        <authorList>
            <person name="Read B.A."/>
            <person name="Kegel J."/>
            <person name="Klute M.J."/>
            <person name="Kuo A."/>
            <person name="Lefebvre S.C."/>
            <person name="Maumus F."/>
            <person name="Mayer C."/>
            <person name="Miller J."/>
            <person name="Monier A."/>
            <person name="Salamov A."/>
            <person name="Young J."/>
            <person name="Aguilar M."/>
            <person name="Claverie J.M."/>
            <person name="Frickenhaus S."/>
            <person name="Gonzalez K."/>
            <person name="Herman E.K."/>
            <person name="Lin Y.C."/>
            <person name="Napier J."/>
            <person name="Ogata H."/>
            <person name="Sarno A.F."/>
            <person name="Shmutz J."/>
            <person name="Schroeder D."/>
            <person name="de Vargas C."/>
            <person name="Verret F."/>
            <person name="von Dassow P."/>
            <person name="Valentin K."/>
            <person name="Van de Peer Y."/>
            <person name="Wheeler G."/>
            <person name="Dacks J.B."/>
            <person name="Delwiche C.F."/>
            <person name="Dyhrman S.T."/>
            <person name="Glockner G."/>
            <person name="John U."/>
            <person name="Richards T."/>
            <person name="Worden A.Z."/>
            <person name="Zhang X."/>
            <person name="Grigoriev I.V."/>
            <person name="Allen A.E."/>
            <person name="Bidle K."/>
            <person name="Borodovsky M."/>
            <person name="Bowler C."/>
            <person name="Brownlee C."/>
            <person name="Cock J.M."/>
            <person name="Elias M."/>
            <person name="Gladyshev V.N."/>
            <person name="Groth M."/>
            <person name="Guda C."/>
            <person name="Hadaegh A."/>
            <person name="Iglesias-Rodriguez M.D."/>
            <person name="Jenkins J."/>
            <person name="Jones B.M."/>
            <person name="Lawson T."/>
            <person name="Leese F."/>
            <person name="Lindquist E."/>
            <person name="Lobanov A."/>
            <person name="Lomsadze A."/>
            <person name="Malik S.B."/>
            <person name="Marsh M.E."/>
            <person name="Mackinder L."/>
            <person name="Mock T."/>
            <person name="Mueller-Roeber B."/>
            <person name="Pagarete A."/>
            <person name="Parker M."/>
            <person name="Probert I."/>
            <person name="Quesneville H."/>
            <person name="Raines C."/>
            <person name="Rensing S.A."/>
            <person name="Riano-Pachon D.M."/>
            <person name="Richier S."/>
            <person name="Rokitta S."/>
            <person name="Shiraiwa Y."/>
            <person name="Soanes D.M."/>
            <person name="van der Giezen M."/>
            <person name="Wahlund T.M."/>
            <person name="Williams B."/>
            <person name="Wilson W."/>
            <person name="Wolfe G."/>
            <person name="Wurch L.L."/>
        </authorList>
    </citation>
    <scope>NUCLEOTIDE SEQUENCE</scope>
</reference>
<sequence>MGTRLRLLGLGGAGTAAYASSDSSSGSSFLSDLGAPIPLLKSLFSSGDATARSAEAAQLSASVAATSAAVASLDRQLAAQGAAGSRTVMLLVGVPLTGIAAALYIYGWNRRASAAGAGMKTGLNQLKASIEANLDKLKVELVEKIEVLKDKMTEVAKEVGILAEEVSEVKGDVKKVAEGVEGPKKRMSAVEYSSKKGLAADGVELLVRAVADSPLLANASPETTARLNAFLQRLSSGPVTVLRRLSGDQAQDLPPPEAKGSSEGWRPSDARLPPAVPAS</sequence>
<evidence type="ECO:0000313" key="5">
    <source>
        <dbReference type="Proteomes" id="UP000013827"/>
    </source>
</evidence>
<organism evidence="4 5">
    <name type="scientific">Emiliania huxleyi (strain CCMP1516)</name>
    <dbReference type="NCBI Taxonomy" id="280463"/>
    <lineage>
        <taxon>Eukaryota</taxon>
        <taxon>Haptista</taxon>
        <taxon>Haptophyta</taxon>
        <taxon>Prymnesiophyceae</taxon>
        <taxon>Isochrysidales</taxon>
        <taxon>Noelaerhabdaceae</taxon>
        <taxon>Emiliania</taxon>
    </lineage>
</organism>
<proteinExistence type="predicted"/>
<protein>
    <recommendedName>
        <fullName evidence="6">DUF1664 domain-containing protein</fullName>
    </recommendedName>
</protein>
<keyword evidence="3" id="KW-0472">Membrane</keyword>
<keyword evidence="1" id="KW-0175">Coiled coil</keyword>
<feature type="region of interest" description="Disordered" evidence="2">
    <location>
        <begin position="246"/>
        <end position="279"/>
    </location>
</feature>
<dbReference type="GeneID" id="17285130"/>
<evidence type="ECO:0000256" key="3">
    <source>
        <dbReference type="SAM" id="Phobius"/>
    </source>
</evidence>
<dbReference type="EnsemblProtists" id="EOD39859">
    <property type="protein sequence ID" value="EOD39859"/>
    <property type="gene ID" value="EMIHUDRAFT_223421"/>
</dbReference>
<dbReference type="KEGG" id="ehx:EMIHUDRAFT_223421"/>
<evidence type="ECO:0000256" key="1">
    <source>
        <dbReference type="SAM" id="Coils"/>
    </source>
</evidence>
<evidence type="ECO:0000313" key="4">
    <source>
        <dbReference type="EnsemblProtists" id="EOD39859"/>
    </source>
</evidence>
<dbReference type="Proteomes" id="UP000013827">
    <property type="component" value="Unassembled WGS sequence"/>
</dbReference>